<keyword evidence="1" id="KW-0223">Dioxygenase</keyword>
<dbReference type="Pfam" id="PF03301">
    <property type="entry name" value="Trp_dioxygenase"/>
    <property type="match status" value="1"/>
</dbReference>
<dbReference type="PANTHER" id="PTHR10138">
    <property type="entry name" value="TRYPTOPHAN 2,3-DIOXYGENASE"/>
    <property type="match status" value="1"/>
</dbReference>
<keyword evidence="3" id="KW-1185">Reference proteome</keyword>
<proteinExistence type="inferred from homology"/>
<comment type="subunit">
    <text evidence="1">Homotetramer.</text>
</comment>
<dbReference type="Proteomes" id="UP001500791">
    <property type="component" value="Unassembled WGS sequence"/>
</dbReference>
<evidence type="ECO:0000313" key="3">
    <source>
        <dbReference type="Proteomes" id="UP001500791"/>
    </source>
</evidence>
<dbReference type="SUPFAM" id="SSF140959">
    <property type="entry name" value="Indolic compounds 2,3-dioxygenase-like"/>
    <property type="match status" value="1"/>
</dbReference>
<evidence type="ECO:0000256" key="1">
    <source>
        <dbReference type="HAMAP-Rule" id="MF_01972"/>
    </source>
</evidence>
<organism evidence="2 3">
    <name type="scientific">Brevundimonas terrae</name>
    <dbReference type="NCBI Taxonomy" id="363631"/>
    <lineage>
        <taxon>Bacteria</taxon>
        <taxon>Pseudomonadati</taxon>
        <taxon>Pseudomonadota</taxon>
        <taxon>Alphaproteobacteria</taxon>
        <taxon>Caulobacterales</taxon>
        <taxon>Caulobacteraceae</taxon>
        <taxon>Brevundimonas</taxon>
    </lineage>
</organism>
<comment type="catalytic activity">
    <reaction evidence="1">
        <text>L-tryptophan + O2 = N-formyl-L-kynurenine</text>
        <dbReference type="Rhea" id="RHEA:24536"/>
        <dbReference type="ChEBI" id="CHEBI:15379"/>
        <dbReference type="ChEBI" id="CHEBI:57912"/>
        <dbReference type="ChEBI" id="CHEBI:58629"/>
        <dbReference type="EC" id="1.13.11.11"/>
    </reaction>
</comment>
<keyword evidence="1" id="KW-0560">Oxidoreductase</keyword>
<accession>A0ABP3HUA5</accession>
<dbReference type="InterPro" id="IPR037217">
    <property type="entry name" value="Trp/Indoleamine_2_3_dOase-like"/>
</dbReference>
<feature type="binding site" evidence="1">
    <location>
        <begin position="50"/>
        <end position="54"/>
    </location>
    <ligand>
        <name>substrate</name>
    </ligand>
</feature>
<keyword evidence="1" id="KW-0479">Metal-binding</keyword>
<feature type="binding site" evidence="1">
    <location>
        <position position="116"/>
    </location>
    <ligand>
        <name>substrate</name>
    </ligand>
</feature>
<dbReference type="PANTHER" id="PTHR10138:SF0">
    <property type="entry name" value="TRYPTOPHAN 2,3-DIOXYGENASE"/>
    <property type="match status" value="1"/>
</dbReference>
<gene>
    <name evidence="1" type="primary">kynA</name>
    <name evidence="2" type="ORF">GCM10009093_02280</name>
</gene>
<sequence length="281" mass="31923">MTSPTDDIRGHAIETARHEPQGITYAGYLDLDTLLSAQNPRSDQHDEMLFVIIHQTKELWLKQILHEVALAQSLIRAGDLVPAYKSLARVSRIQAVMTQSWDILATMTPADYLKFRGDLGSSSGFQSDQFRRFETMLGLKDPRFLRFHAERPQAHAALVEALNAPSLYDDALRQMSLAGLDIPAEVLNRDVSATYEAHPGVEAAWLEVYRNTEKWWPLYQLAEKLVDLDDALLTWRHKHVVTVERIIGRKMGTGGTDGVGYLVDTLKRRCFPELWTLRTKL</sequence>
<dbReference type="EMBL" id="BAAAEJ010000002">
    <property type="protein sequence ID" value="GAA0378762.1"/>
    <property type="molecule type" value="Genomic_DNA"/>
</dbReference>
<comment type="cofactor">
    <cofactor evidence="1">
        <name>heme</name>
        <dbReference type="ChEBI" id="CHEBI:30413"/>
    </cofactor>
    <text evidence="1">Binds 1 heme group per subunit.</text>
</comment>
<feature type="binding site" evidence="1">
    <location>
        <position position="112"/>
    </location>
    <ligand>
        <name>substrate</name>
    </ligand>
</feature>
<feature type="binding site" description="axial binding residue" evidence="1">
    <location>
        <position position="239"/>
    </location>
    <ligand>
        <name>heme</name>
        <dbReference type="ChEBI" id="CHEBI:30413"/>
    </ligand>
    <ligandPart>
        <name>Fe</name>
        <dbReference type="ChEBI" id="CHEBI:18248"/>
    </ligandPart>
</feature>
<comment type="similarity">
    <text evidence="1">Belongs to the tryptophan 2,3-dioxygenase family.</text>
</comment>
<dbReference type="InterPro" id="IPR004981">
    <property type="entry name" value="Trp_2_3_dOase"/>
</dbReference>
<keyword evidence="1" id="KW-0408">Iron</keyword>
<reference evidence="3" key="1">
    <citation type="journal article" date="2019" name="Int. J. Syst. Evol. Microbiol.">
        <title>The Global Catalogue of Microorganisms (GCM) 10K type strain sequencing project: providing services to taxonomists for standard genome sequencing and annotation.</title>
        <authorList>
            <consortium name="The Broad Institute Genomics Platform"/>
            <consortium name="The Broad Institute Genome Sequencing Center for Infectious Disease"/>
            <person name="Wu L."/>
            <person name="Ma J."/>
        </authorList>
    </citation>
    <scope>NUCLEOTIDE SEQUENCE [LARGE SCALE GENOMIC DNA]</scope>
    <source>
        <strain evidence="3">JCM 13476</strain>
    </source>
</reference>
<comment type="caution">
    <text evidence="2">The sequence shown here is derived from an EMBL/GenBank/DDBJ whole genome shotgun (WGS) entry which is preliminary data.</text>
</comment>
<evidence type="ECO:0000313" key="2">
    <source>
        <dbReference type="EMBL" id="GAA0378762.1"/>
    </source>
</evidence>
<keyword evidence="1" id="KW-0349">Heme</keyword>
<comment type="pathway">
    <text evidence="1">Amino-acid degradation; L-tryptophan degradation via kynurenine pathway; L-kynurenine from L-tryptophan: step 1/2.</text>
</comment>
<dbReference type="RefSeq" id="WP_167178506.1">
    <property type="nucleotide sequence ID" value="NZ_BAAAEJ010000002.1"/>
</dbReference>
<dbReference type="HAMAP" id="MF_01972">
    <property type="entry name" value="T23O"/>
    <property type="match status" value="1"/>
</dbReference>
<feature type="binding site" evidence="1">
    <location>
        <position position="253"/>
    </location>
    <ligand>
        <name>substrate</name>
    </ligand>
</feature>
<protein>
    <recommendedName>
        <fullName evidence="1">Tryptophan 2,3-dioxygenase</fullName>
        <shortName evidence="1">TDO</shortName>
        <ecNumber evidence="1">1.13.11.11</ecNumber>
    </recommendedName>
    <alternativeName>
        <fullName evidence="1">Tryptamin 2,3-dioxygenase</fullName>
    </alternativeName>
    <alternativeName>
        <fullName evidence="1">Tryptophan oxygenase</fullName>
        <shortName evidence="1">TO</shortName>
        <shortName evidence="1">TRPO</shortName>
    </alternativeName>
    <alternativeName>
        <fullName evidence="1">Tryptophan pyrrolase</fullName>
    </alternativeName>
    <alternativeName>
        <fullName evidence="1">Tryptophanase</fullName>
    </alternativeName>
</protein>
<name>A0ABP3HUA5_9CAUL</name>
<comment type="function">
    <text evidence="1">Heme-dependent dioxygenase that catalyzes the oxidative cleavage of the L-tryptophan (L-Trp) pyrrole ring and converts L-tryptophan to N-formyl-L-kynurenine. Catalyzes the oxidative cleavage of the indole moiety.</text>
</comment>
<dbReference type="EC" id="1.13.11.11" evidence="1"/>
<keyword evidence="1" id="KW-0823">Tryptophan catabolism</keyword>
<dbReference type="Gene3D" id="1.20.58.480">
    <property type="match status" value="1"/>
</dbReference>